<reference evidence="1" key="1">
    <citation type="journal article" date="2015" name="Nature">
        <title>Complex archaea that bridge the gap between prokaryotes and eukaryotes.</title>
        <authorList>
            <person name="Spang A."/>
            <person name="Saw J.H."/>
            <person name="Jorgensen S.L."/>
            <person name="Zaremba-Niedzwiedzka K."/>
            <person name="Martijn J."/>
            <person name="Lind A.E."/>
            <person name="van Eijk R."/>
            <person name="Schleper C."/>
            <person name="Guy L."/>
            <person name="Ettema T.J."/>
        </authorList>
    </citation>
    <scope>NUCLEOTIDE SEQUENCE</scope>
</reference>
<protein>
    <submittedName>
        <fullName evidence="1">Uncharacterized protein</fullName>
    </submittedName>
</protein>
<sequence>MLVLNSFIIKECTDRESTLSRRLPLITFFAVLKIRVIEYYLMEGYAHIAVISYFGS</sequence>
<gene>
    <name evidence="1" type="ORF">LCGC14_0517850</name>
</gene>
<name>A0A0F9V7N0_9ZZZZ</name>
<evidence type="ECO:0000313" key="1">
    <source>
        <dbReference type="EMBL" id="KKN61853.1"/>
    </source>
</evidence>
<dbReference type="EMBL" id="LAZR01000643">
    <property type="protein sequence ID" value="KKN61853.1"/>
    <property type="molecule type" value="Genomic_DNA"/>
</dbReference>
<proteinExistence type="predicted"/>
<comment type="caution">
    <text evidence="1">The sequence shown here is derived from an EMBL/GenBank/DDBJ whole genome shotgun (WGS) entry which is preliminary data.</text>
</comment>
<accession>A0A0F9V7N0</accession>
<organism evidence="1">
    <name type="scientific">marine sediment metagenome</name>
    <dbReference type="NCBI Taxonomy" id="412755"/>
    <lineage>
        <taxon>unclassified sequences</taxon>
        <taxon>metagenomes</taxon>
        <taxon>ecological metagenomes</taxon>
    </lineage>
</organism>
<dbReference type="AlphaFoldDB" id="A0A0F9V7N0"/>